<proteinExistence type="predicted"/>
<dbReference type="Proteomes" id="UP000011770">
    <property type="component" value="Unassembled WGS sequence"/>
</dbReference>
<accession>M3G2C3</accession>
<name>M3G2C3_9LEPT</name>
<evidence type="ECO:0000313" key="1">
    <source>
        <dbReference type="EMBL" id="EMF80079.1"/>
    </source>
</evidence>
<protein>
    <submittedName>
        <fullName evidence="1">Uncharacterized protein</fullName>
    </submittedName>
</protein>
<comment type="caution">
    <text evidence="1">The sequence shown here is derived from an EMBL/GenBank/DDBJ whole genome shotgun (WGS) entry which is preliminary data.</text>
</comment>
<organism evidence="1 2">
    <name type="scientific">Leptospira weilii serovar Topaz str. LT2116</name>
    <dbReference type="NCBI Taxonomy" id="1088540"/>
    <lineage>
        <taxon>Bacteria</taxon>
        <taxon>Pseudomonadati</taxon>
        <taxon>Spirochaetota</taxon>
        <taxon>Spirochaetia</taxon>
        <taxon>Leptospirales</taxon>
        <taxon>Leptospiraceae</taxon>
        <taxon>Leptospira</taxon>
    </lineage>
</organism>
<reference evidence="1 2" key="1">
    <citation type="submission" date="2013-01" db="EMBL/GenBank/DDBJ databases">
        <authorList>
            <person name="Harkins D.M."/>
            <person name="Durkin A.S."/>
            <person name="Brinkac L.M."/>
            <person name="Haft D.H."/>
            <person name="Selengut J.D."/>
            <person name="Sanka R."/>
            <person name="DePew J."/>
            <person name="Purushe J."/>
            <person name="Tulsiani S.M."/>
            <person name="Graham G.C."/>
            <person name="Burns M.-A."/>
            <person name="Dohnt M.F."/>
            <person name="Smythe L.D."/>
            <person name="McKay D.B."/>
            <person name="Craig S.B."/>
            <person name="Vinetz J.M."/>
            <person name="Sutton G.G."/>
            <person name="Nierman W.C."/>
            <person name="Fouts D.E."/>
        </authorList>
    </citation>
    <scope>NUCLEOTIDE SEQUENCE [LARGE SCALE GENOMIC DNA]</scope>
    <source>
        <strain evidence="1 2">LT2116</strain>
    </source>
</reference>
<dbReference type="EMBL" id="AHOR02000064">
    <property type="protein sequence ID" value="EMF80079.1"/>
    <property type="molecule type" value="Genomic_DNA"/>
</dbReference>
<evidence type="ECO:0000313" key="2">
    <source>
        <dbReference type="Proteomes" id="UP000011770"/>
    </source>
</evidence>
<dbReference type="AlphaFoldDB" id="M3G2C3"/>
<sequence length="65" mass="7991">MTPDILRFWNEFLTPNAELYNASDRQAEYLNNLMFCFLENREKKNIFKMYHLSGVWDLFFLKYLS</sequence>
<gene>
    <name evidence="1" type="ORF">LEP1GSC188_1897</name>
</gene>